<feature type="chain" id="PRO_5015650783" description="CSLREA domain-containing protein" evidence="1">
    <location>
        <begin position="25"/>
        <end position="449"/>
    </location>
</feature>
<feature type="signal peptide" evidence="1">
    <location>
        <begin position="1"/>
        <end position="24"/>
    </location>
</feature>
<comment type="caution">
    <text evidence="2">The sequence shown here is derived from an EMBL/GenBank/DDBJ whole genome shotgun (WGS) entry which is preliminary data.</text>
</comment>
<keyword evidence="1" id="KW-0732">Signal</keyword>
<dbReference type="NCBIfam" id="NF041518">
    <property type="entry name" value="choice_anch_Q"/>
    <property type="match status" value="1"/>
</dbReference>
<evidence type="ECO:0000256" key="1">
    <source>
        <dbReference type="SAM" id="SignalP"/>
    </source>
</evidence>
<name>A0A2T5PA27_9PSED</name>
<protein>
    <recommendedName>
        <fullName evidence="4">CSLREA domain-containing protein</fullName>
    </recommendedName>
</protein>
<dbReference type="RefSeq" id="WP_108107274.1">
    <property type="nucleotide sequence ID" value="NZ_QASN01000017.1"/>
</dbReference>
<dbReference type="InterPro" id="IPR026457">
    <property type="entry name" value="CSLREA_Nterm"/>
</dbReference>
<reference evidence="2 3" key="1">
    <citation type="submission" date="2018-04" db="EMBL/GenBank/DDBJ databases">
        <title>Pseudomonas sp. nov., isolated from mangrove soil.</title>
        <authorList>
            <person name="Chen C."/>
        </authorList>
    </citation>
    <scope>NUCLEOTIDE SEQUENCE [LARGE SCALE GENOMIC DNA]</scope>
    <source>
        <strain evidence="2 3">TC-11</strain>
    </source>
</reference>
<dbReference type="EMBL" id="QASN01000017">
    <property type="protein sequence ID" value="PTU74579.1"/>
    <property type="molecule type" value="Genomic_DNA"/>
</dbReference>
<evidence type="ECO:0000313" key="2">
    <source>
        <dbReference type="EMBL" id="PTU74579.1"/>
    </source>
</evidence>
<dbReference type="OrthoDB" id="6772040at2"/>
<dbReference type="InterPro" id="IPR012334">
    <property type="entry name" value="Pectin_lyas_fold"/>
</dbReference>
<proteinExistence type="predicted"/>
<accession>A0A2T5PA27</accession>
<gene>
    <name evidence="2" type="ORF">DBO85_10880</name>
</gene>
<sequence length="449" mass="46876">MNRSTVARLTALLASATLCGSLAAAPLQVTTTADEYDGTCDSHCSLRDAVAAANQASGITHVFLPGGVYRLTRPSLPDANGFPGDEDDNLDGDLDVHGELVLQGQGEQNTRIIAEAGSRLLEVHPGARLVAVRMTLEGGRTAGTGGALENHGEALVREVLFSDNQAITPHSISSPPPVAEAFAWGQGGAIANYGTLQVHSSLFNRNIADALYWNDNIARGGAIFNRGDLVVRDSEFTRNSANDQGDRGYGGALYNQGTADVARSLFDRNNVNEMGSGAALLNSGGSLKLSNSSLSNSLYNGPLEITDAEPATATLIHVTATGSVANRGAMTVRNSLFVGSVDPYDIDVPTDCSTGGAGSSFTARGLLTSTPGGSCQADLYEDSERVFTHLLYPLADNGGRSRTYALRPGSLALDAGVGSCSGHDQRRVARPRDGDEDGMARCDLGAFER</sequence>
<dbReference type="InterPro" id="IPR059226">
    <property type="entry name" value="Choice_anch_Q_dom"/>
</dbReference>
<dbReference type="InterPro" id="IPR011050">
    <property type="entry name" value="Pectin_lyase_fold/virulence"/>
</dbReference>
<keyword evidence="3" id="KW-1185">Reference proteome</keyword>
<dbReference type="Gene3D" id="2.160.20.10">
    <property type="entry name" value="Single-stranded right-handed beta-helix, Pectin lyase-like"/>
    <property type="match status" value="1"/>
</dbReference>
<organism evidence="2 3">
    <name type="scientific">Pseudomonas mangrovi</name>
    <dbReference type="NCBI Taxonomy" id="2161748"/>
    <lineage>
        <taxon>Bacteria</taxon>
        <taxon>Pseudomonadati</taxon>
        <taxon>Pseudomonadota</taxon>
        <taxon>Gammaproteobacteria</taxon>
        <taxon>Pseudomonadales</taxon>
        <taxon>Pseudomonadaceae</taxon>
        <taxon>Pseudomonas</taxon>
    </lineage>
</organism>
<dbReference type="Proteomes" id="UP000244064">
    <property type="component" value="Unassembled WGS sequence"/>
</dbReference>
<evidence type="ECO:0008006" key="4">
    <source>
        <dbReference type="Google" id="ProtNLM"/>
    </source>
</evidence>
<dbReference type="NCBIfam" id="TIGR04214">
    <property type="entry name" value="CSLREA_Nterm"/>
    <property type="match status" value="1"/>
</dbReference>
<evidence type="ECO:0000313" key="3">
    <source>
        <dbReference type="Proteomes" id="UP000244064"/>
    </source>
</evidence>
<dbReference type="AlphaFoldDB" id="A0A2T5PA27"/>
<dbReference type="SUPFAM" id="SSF51126">
    <property type="entry name" value="Pectin lyase-like"/>
    <property type="match status" value="1"/>
</dbReference>